<gene>
    <name evidence="4" type="ORF">H5410_039807</name>
</gene>
<dbReference type="SUPFAM" id="SSF81383">
    <property type="entry name" value="F-box domain"/>
    <property type="match status" value="4"/>
</dbReference>
<dbReference type="InterPro" id="IPR006566">
    <property type="entry name" value="FBD"/>
</dbReference>
<feature type="domain" description="F-box" evidence="2">
    <location>
        <begin position="13"/>
        <end position="54"/>
    </location>
</feature>
<evidence type="ECO:0000313" key="5">
    <source>
        <dbReference type="Proteomes" id="UP000824120"/>
    </source>
</evidence>
<dbReference type="InterPro" id="IPR032675">
    <property type="entry name" value="LRR_dom_sf"/>
</dbReference>
<dbReference type="EMBL" id="JACXVP010000008">
    <property type="protein sequence ID" value="KAG5589293.1"/>
    <property type="molecule type" value="Genomic_DNA"/>
</dbReference>
<dbReference type="InterPro" id="IPR001810">
    <property type="entry name" value="F-box_dom"/>
</dbReference>
<dbReference type="SMART" id="SM00579">
    <property type="entry name" value="FBD"/>
    <property type="match status" value="3"/>
</dbReference>
<feature type="domain" description="FBD" evidence="3">
    <location>
        <begin position="675"/>
        <end position="749"/>
    </location>
</feature>
<reference evidence="4 5" key="1">
    <citation type="submission" date="2020-09" db="EMBL/GenBank/DDBJ databases">
        <title>De no assembly of potato wild relative species, Solanum commersonii.</title>
        <authorList>
            <person name="Cho K."/>
        </authorList>
    </citation>
    <scope>NUCLEOTIDE SEQUENCE [LARGE SCALE GENOMIC DNA]</scope>
    <source>
        <strain evidence="4">LZ3.2</strain>
        <tissue evidence="4">Leaf</tissue>
    </source>
</reference>
<accession>A0A9J5XN74</accession>
<feature type="domain" description="F-box" evidence="2">
    <location>
        <begin position="1086"/>
        <end position="1131"/>
    </location>
</feature>
<dbReference type="Pfam" id="PF23622">
    <property type="entry name" value="LRR_At1g61320_AtMIF1"/>
    <property type="match status" value="2"/>
</dbReference>
<feature type="region of interest" description="Disordered" evidence="1">
    <location>
        <begin position="1062"/>
        <end position="1082"/>
    </location>
</feature>
<feature type="domain" description="FBD" evidence="3">
    <location>
        <begin position="1439"/>
        <end position="1509"/>
    </location>
</feature>
<proteinExistence type="predicted"/>
<dbReference type="InterPro" id="IPR036047">
    <property type="entry name" value="F-box-like_dom_sf"/>
</dbReference>
<dbReference type="InterPro" id="IPR053781">
    <property type="entry name" value="F-box_AtFBL13-like"/>
</dbReference>
<dbReference type="Gene3D" id="1.20.1280.50">
    <property type="match status" value="2"/>
</dbReference>
<evidence type="ECO:0000259" key="2">
    <source>
        <dbReference type="SMART" id="SM00256"/>
    </source>
</evidence>
<dbReference type="InterPro" id="IPR055411">
    <property type="entry name" value="LRR_FXL15/At3g58940/PEG3-like"/>
</dbReference>
<dbReference type="Pfam" id="PF24758">
    <property type="entry name" value="LRR_At5g56370"/>
    <property type="match status" value="1"/>
</dbReference>
<dbReference type="SUPFAM" id="SSF52058">
    <property type="entry name" value="L domain-like"/>
    <property type="match status" value="2"/>
</dbReference>
<dbReference type="InterPro" id="IPR055357">
    <property type="entry name" value="LRR_At1g61320_AtMIF1"/>
</dbReference>
<sequence length="1921" mass="222886">MTAAGDGDRLSNIPELIQVHILSMLPNCKQVVQTSVLSSQWRSLWKSVPASLNFDSTDDKDLSGFVRSVNGELHYWRSCEKIKSFSVCPFTYDGLIMDSDVYFWFHFATYTAKVEEFTLKFCDTAFPECMYDFPEFAYRNTVLRNLVLRNCELKPSGNVKWSNLVSLSIGDAYIPEDVMEKILSGCPNLECLELDKVLGIRLLKISSVKLRKLIVTIPLSVDFSGLEDSLEEECRYLQELLCHVPHVKNLEPSLWCIECLSILELNGWPVPPSSWKFLKLNAALEQLDSLGISSFLSSSSGLETWVIDCCDVKSRLWDEKQVVRTSILSTRWRFLWMSVPLSLGFTFPNSENQNDILAYLALINRELYYWKSCEKIKRLFVSSLRYDKIYAKDVDLWVHFATKVANVEVFTLDFYSSQQNYEFPQFGYKNSSLRELVLSYCQLNPCGSVNWSNLVSLSIGNAELTDGATEKVLSGCPNLECLELRKVSGIQRLEIRSVKLRELTIEEYYDKNHDIWLEIIAPHIKHLEIIGMCSKILIEQTNVASLVYAIFRLNFDFEDEESNLEKELSCLKELLHGVAHVENLELSTWCIECLSILELKGWRSPPSRRKFLELSVAEDQLDFPGICSFLQSSLDLETLVINWFGDSPRDLLSRYTNKDKQTMRFETHNFNGSFPHLKTVKIDNLWGLLSENKFVLPLVKYLLKHAIVLEKFVIAASFLGSDAFPDHAEMTQEFLSFPRSSPHISVKSKKREDRLSDLPDSILIHILSMLCEDTEDSKKVVRTSLLSKRWQFLWKSVPVSLEIRFPDDCYSTTPAKWERDVLDYLNSTHRELHYWRSCHKIRKFSVVFNNRDPEKFVKDIDLWVYFASEVANAEHFKLISEGGYKFPQFAYKNTSWRKLDIELCMELNPFANVNWSGIISLSIGYTYLTDGAMEKILSGCPNLECLKLDHFWGFHHLEISNVKSRKLIMDNLETDECDVWLEIIAPYIQNLEIQGTCRGIYLRNVASLVTAVLNFDFDFEFEEQDPLQRTESTCLNELFHSVAHVVKLELGHWCIKFVDSPSPMAKKSKKKEAKKSEKREDRLSDLPDSILIHILSMLCEDTEDSKEVVRTSVVSKRWQFLWMSVPVSLEIEIPDDCCFGPPGKWERHVLDYLNSTNRELHYWRSCHKIRKFSVNCDSSYTERFVKDVHLWVYFASKLANVEHFRLRYEGAYEFPQFAFKNTSWRKLDIQLGETLNPSANVNWSGMVSLSLRYMYLTDGVMEKVLSGCPNLECLKLYHFVDAHRLEISNVKLRKLIIDNSETDQCDLSLEILAPYIQNLKILGSCREIYLRNVASLVNAVLNFEFDCYIEEEDTLPGWSVPYLSILELEGWQPPPSSWKFLQLSTTLRQLDFPGICSFLKSSSDLETLVVDGYGESRALLLRYTNTDEQIRRFETLDFNCSFLRLKTIKILEFSVSVMPLVKYLLKHAVVLEKFIIAAKYKKSDLYYVKRAQELLSIPRSSPQASRVDRLSNLPDSIVIHILSMMCEVTENGKEVVRMSVLSKQWQFLWMSVPVSLDLQFPRDCYISTRSKWERDVLDYLNSTNWELHYWRSCHKIKKFSVLYDIPYHEKFVKDIDLWVYFASKLANVERFELRCGDGYEFPQYAFTNTSWRKLVLQLFTSLNPLANVNWSGTVSLSFRYIYLTEKVLSGCPNLECLKLYHFVDVHCLEISNAKLRKLIIDNSESDECDLLLDIFAPYIQNFKILGSCCEICLRNVASLVNAVLDFDFDCFIEDKEPMPRKESTCLKELFHSVAHVEKLELGPWCIQNSSDLETLVIDDKYKLSDLLLKYTNKDEQTRRFETHGFNYCSFPNLKTINILNFSGSVMPLVKYLLKHATVLEKFIIAGRRKNSDVFPDYVKMEQELLTFPRSSPQASTRLILY</sequence>
<dbReference type="Proteomes" id="UP000824120">
    <property type="component" value="Chromosome 8"/>
</dbReference>
<evidence type="ECO:0008006" key="6">
    <source>
        <dbReference type="Google" id="ProtNLM"/>
    </source>
</evidence>
<evidence type="ECO:0000256" key="1">
    <source>
        <dbReference type="SAM" id="MobiDB-lite"/>
    </source>
</evidence>
<keyword evidence="5" id="KW-1185">Reference proteome</keyword>
<dbReference type="PANTHER" id="PTHR31639">
    <property type="entry name" value="F-BOX PROTEIN-LIKE"/>
    <property type="match status" value="1"/>
</dbReference>
<feature type="domain" description="F-box" evidence="2">
    <location>
        <begin position="1513"/>
        <end position="1558"/>
    </location>
</feature>
<comment type="caution">
    <text evidence="4">The sequence shown here is derived from an EMBL/GenBank/DDBJ whole genome shotgun (WGS) entry which is preliminary data.</text>
</comment>
<protein>
    <recommendedName>
        <fullName evidence="6">F-box domain-containing protein</fullName>
    </recommendedName>
</protein>
<evidence type="ECO:0000313" key="4">
    <source>
        <dbReference type="EMBL" id="KAG5589293.1"/>
    </source>
</evidence>
<feature type="domain" description="FBD" evidence="3">
    <location>
        <begin position="1847"/>
        <end position="1919"/>
    </location>
</feature>
<dbReference type="SUPFAM" id="SSF52047">
    <property type="entry name" value="RNI-like"/>
    <property type="match status" value="1"/>
</dbReference>
<feature type="domain" description="F-box" evidence="2">
    <location>
        <begin position="758"/>
        <end position="803"/>
    </location>
</feature>
<dbReference type="Gene3D" id="3.80.10.10">
    <property type="entry name" value="Ribonuclease Inhibitor"/>
    <property type="match status" value="3"/>
</dbReference>
<organism evidence="4 5">
    <name type="scientific">Solanum commersonii</name>
    <name type="common">Commerson's wild potato</name>
    <name type="synonym">Commerson's nightshade</name>
    <dbReference type="NCBI Taxonomy" id="4109"/>
    <lineage>
        <taxon>Eukaryota</taxon>
        <taxon>Viridiplantae</taxon>
        <taxon>Streptophyta</taxon>
        <taxon>Embryophyta</taxon>
        <taxon>Tracheophyta</taxon>
        <taxon>Spermatophyta</taxon>
        <taxon>Magnoliopsida</taxon>
        <taxon>eudicotyledons</taxon>
        <taxon>Gunneridae</taxon>
        <taxon>Pentapetalae</taxon>
        <taxon>asterids</taxon>
        <taxon>lamiids</taxon>
        <taxon>Solanales</taxon>
        <taxon>Solanaceae</taxon>
        <taxon>Solanoideae</taxon>
        <taxon>Solaneae</taxon>
        <taxon>Solanum</taxon>
    </lineage>
</organism>
<dbReference type="PANTHER" id="PTHR31639:SF335">
    <property type="entry name" value="F-BOX DOMAIN-CONTAINING PROTEIN"/>
    <property type="match status" value="1"/>
</dbReference>
<dbReference type="CDD" id="cd22160">
    <property type="entry name" value="F-box_AtFBL13-like"/>
    <property type="match status" value="2"/>
</dbReference>
<dbReference type="Pfam" id="PF00646">
    <property type="entry name" value="F-box"/>
    <property type="match status" value="4"/>
</dbReference>
<name>A0A9J5XN74_SOLCO</name>
<dbReference type="SMART" id="SM00256">
    <property type="entry name" value="FBOX"/>
    <property type="match status" value="4"/>
</dbReference>
<dbReference type="OrthoDB" id="1289318at2759"/>
<evidence type="ECO:0000259" key="3">
    <source>
        <dbReference type="SMART" id="SM00579"/>
    </source>
</evidence>